<evidence type="ECO:0000313" key="17">
    <source>
        <dbReference type="Proteomes" id="UP000235405"/>
    </source>
</evidence>
<dbReference type="EMBL" id="VTXL01000002">
    <property type="protein sequence ID" value="NOJ11803.1"/>
    <property type="molecule type" value="Genomic_DNA"/>
</dbReference>
<keyword evidence="4 12" id="KW-0238">DNA-binding</keyword>
<evidence type="ECO:0000313" key="10">
    <source>
        <dbReference type="EMBL" id="MDP2499764.1"/>
    </source>
</evidence>
<dbReference type="Proteomes" id="UP000235405">
    <property type="component" value="Unassembled WGS sequence"/>
</dbReference>
<dbReference type="EMBL" id="PIGA01000007">
    <property type="protein sequence ID" value="PTP21284.1"/>
    <property type="molecule type" value="Genomic_DNA"/>
</dbReference>
<feature type="domain" description="TACO1/YebC-like second and third" evidence="5">
    <location>
        <begin position="80"/>
        <end position="236"/>
    </location>
</feature>
<dbReference type="Proteomes" id="UP001177935">
    <property type="component" value="Unassembled WGS sequence"/>
</dbReference>
<dbReference type="InterPro" id="IPR017856">
    <property type="entry name" value="Integrase-like_N"/>
</dbReference>
<evidence type="ECO:0000313" key="8">
    <source>
        <dbReference type="EMBL" id="MDH5921876.1"/>
    </source>
</evidence>
<sequence>MGRSFEVRKASMAKTAGAKIKVYSKYGKEIYVLAKNGSSDPDMNLPLKHLIAKAKKDQVPAHVIDKAIDKANGGGGEDFQPARYEGFGPGGTSVIVDCLTDNGNRTFQDVRQCFVKTGAKIGVEGTVSHMFAHQAVFQFAGEDDEIILETLMMEDVDVTDVELEDGVITVFAPTTEFFKTKTALHTAFPELTLDVEEITFVPQTTTPVAEEDSEKFQKFLDMLDDCDDVQQVYHNAEL</sequence>
<dbReference type="HAMAP" id="MF_00693">
    <property type="entry name" value="Transcrip_reg_TACO1"/>
    <property type="match status" value="1"/>
</dbReference>
<dbReference type="EMBL" id="JBGOOW010000001">
    <property type="protein sequence ID" value="MEZ8179326.1"/>
    <property type="molecule type" value="Genomic_DNA"/>
</dbReference>
<dbReference type="GO" id="GO:0006355">
    <property type="term" value="P:regulation of DNA-templated transcription"/>
    <property type="evidence" value="ECO:0007669"/>
    <property type="project" value="UniProtKB-UniRule"/>
</dbReference>
<dbReference type="GO" id="GO:0003677">
    <property type="term" value="F:DNA binding"/>
    <property type="evidence" value="ECO:0007669"/>
    <property type="project" value="UniProtKB-UniRule"/>
</dbReference>
<evidence type="ECO:0000313" key="14">
    <source>
        <dbReference type="EMBL" id="PTP17633.1"/>
    </source>
</evidence>
<keyword evidence="2 4" id="KW-0805">Transcription regulation</keyword>
<dbReference type="Pfam" id="PF01709">
    <property type="entry name" value="Transcrip_reg"/>
    <property type="match status" value="1"/>
</dbReference>
<dbReference type="Pfam" id="PF20772">
    <property type="entry name" value="TACO1_YebC_N"/>
    <property type="match status" value="1"/>
</dbReference>
<dbReference type="Proteomes" id="UP000244197">
    <property type="component" value="Unassembled WGS sequence"/>
</dbReference>
<feature type="domain" description="TACO1/YebC-like N-terminal" evidence="6">
    <location>
        <begin position="5"/>
        <end position="73"/>
    </location>
</feature>
<keyword evidence="3 4" id="KW-0804">Transcription</keyword>
<reference evidence="18 19" key="4">
    <citation type="submission" date="2017-11" db="EMBL/GenBank/DDBJ databases">
        <title>Population delineation of vibrios coincides with oyster pathogenicity.</title>
        <authorList>
            <person name="Bruto M."/>
            <person name="Labreuche Y."/>
            <person name="James A."/>
            <person name="Piel D."/>
            <person name="Chenivesse S."/>
            <person name="Petton B."/>
            <person name="Polz M.F."/>
            <person name="Le Roux F."/>
        </authorList>
    </citation>
    <scope>NUCLEOTIDE SEQUENCE [LARGE SCALE GENOMIC DNA]</scope>
    <source>
        <strain evidence="15 18">1F_55</strain>
        <strain evidence="14 19">FF_144</strain>
    </source>
</reference>
<reference evidence="17" key="2">
    <citation type="submission" date="2016-07" db="EMBL/GenBank/DDBJ databases">
        <title>Nontailed viruses are major unrecognized killers of bacteria in the ocean.</title>
        <authorList>
            <person name="Kauffman K."/>
            <person name="Hussain F."/>
            <person name="Yang J."/>
            <person name="Arevalo P."/>
            <person name="Brown J."/>
            <person name="Cutler M."/>
            <person name="Kelly L."/>
            <person name="Polz M.F."/>
        </authorList>
    </citation>
    <scope>NUCLEOTIDE SEQUENCE [LARGE SCALE GENOMIC DNA]</scope>
    <source>
        <strain evidence="17">10N.286.54.F3</strain>
    </source>
</reference>
<evidence type="ECO:0000313" key="12">
    <source>
        <dbReference type="EMBL" id="NOJ11803.1"/>
    </source>
</evidence>
<dbReference type="InterPro" id="IPR029072">
    <property type="entry name" value="YebC-like"/>
</dbReference>
<proteinExistence type="inferred from homology"/>
<evidence type="ECO:0000256" key="4">
    <source>
        <dbReference type="HAMAP-Rule" id="MF_00693"/>
    </source>
</evidence>
<dbReference type="EMBL" id="JAKMYX010000043">
    <property type="protein sequence ID" value="MDH5921876.1"/>
    <property type="molecule type" value="Genomic_DNA"/>
</dbReference>
<dbReference type="Proteomes" id="UP000519158">
    <property type="component" value="Unassembled WGS sequence"/>
</dbReference>
<dbReference type="Proteomes" id="UP001569200">
    <property type="component" value="Unassembled WGS sequence"/>
</dbReference>
<dbReference type="InterPro" id="IPR049083">
    <property type="entry name" value="TACO1_YebC_N"/>
</dbReference>
<dbReference type="InterPro" id="IPR048300">
    <property type="entry name" value="TACO1_YebC-like_2nd/3rd_dom"/>
</dbReference>
<reference evidence="13" key="5">
    <citation type="journal article" date="2018" name="Nature">
        <title>A major lineage of non-tailed dsDNA viruses as unrecognized killers of marine bacteria.</title>
        <authorList>
            <person name="Kauffman K.M."/>
            <person name="Hussain F.A."/>
            <person name="Yang J."/>
            <person name="Arevalo P."/>
            <person name="Brown J.M."/>
            <person name="Chang W.K."/>
            <person name="VanInsberghe D."/>
            <person name="Elsherbini J."/>
            <person name="Sharma R.S."/>
            <person name="Cutler M.B."/>
            <person name="Kelly L."/>
            <person name="Polz M.F."/>
        </authorList>
    </citation>
    <scope>NUCLEOTIDE SEQUENCE</scope>
    <source>
        <strain evidence="13">10N.286.54.F3</strain>
    </source>
</reference>
<evidence type="ECO:0000259" key="6">
    <source>
        <dbReference type="Pfam" id="PF20772"/>
    </source>
</evidence>
<evidence type="ECO:0000313" key="20">
    <source>
        <dbReference type="Proteomes" id="UP000519158"/>
    </source>
</evidence>
<dbReference type="SUPFAM" id="SSF75625">
    <property type="entry name" value="YebC-like"/>
    <property type="match status" value="1"/>
</dbReference>
<organism evidence="12 20">
    <name type="scientific">Vibrio splendidus</name>
    <dbReference type="NCBI Taxonomy" id="29497"/>
    <lineage>
        <taxon>Bacteria</taxon>
        <taxon>Pseudomonadati</taxon>
        <taxon>Pseudomonadota</taxon>
        <taxon>Gammaproteobacteria</taxon>
        <taxon>Vibrionales</taxon>
        <taxon>Vibrionaceae</taxon>
        <taxon>Vibrio</taxon>
    </lineage>
</organism>
<name>A0A0P6YHC3_VIBSP</name>
<dbReference type="Proteomes" id="UP000050463">
    <property type="component" value="Unassembled WGS sequence"/>
</dbReference>
<dbReference type="GeneID" id="69650897"/>
<evidence type="ECO:0000313" key="11">
    <source>
        <dbReference type="EMBL" id="MEZ8179326.1"/>
    </source>
</evidence>
<reference evidence="13" key="3">
    <citation type="submission" date="2016-07" db="EMBL/GenBank/DDBJ databases">
        <authorList>
            <person name="Wan K."/>
            <person name="Booth B."/>
            <person name="Spirohn K."/>
            <person name="Hao T."/>
            <person name="Hu Y."/>
            <person name="Calderwood M."/>
            <person name="Hill D."/>
            <person name="Mohr S."/>
            <person name="Vidal M."/>
            <person name="Celniker S."/>
            <person name="Perrimon N."/>
        </authorList>
    </citation>
    <scope>NUCLEOTIDE SEQUENCE</scope>
    <source>
        <strain evidence="13">10N.286.54.F3</strain>
    </source>
</reference>
<dbReference type="Proteomes" id="UP001177883">
    <property type="component" value="Unassembled WGS sequence"/>
</dbReference>
<evidence type="ECO:0000313" key="21">
    <source>
        <dbReference type="Proteomes" id="UP001569200"/>
    </source>
</evidence>
<protein>
    <recommendedName>
        <fullName evidence="4">Probable transcriptional regulatory protein ACED33_01425</fullName>
    </recommendedName>
</protein>
<reference evidence="7 16" key="1">
    <citation type="submission" date="2015-08" db="EMBL/GenBank/DDBJ databases">
        <title>Draft Genome Sequence of Vibrio splendidus UCD-SED7.</title>
        <authorList>
            <person name="Lee R.D."/>
            <person name="Lang J.M."/>
            <person name="Coil D.A."/>
            <person name="Jospin G."/>
            <person name="Eisen J.A."/>
        </authorList>
    </citation>
    <scope>NUCLEOTIDE SEQUENCE [LARGE SCALE GENOMIC DNA]</scope>
    <source>
        <strain evidence="7 16">UCD-SED7</strain>
    </source>
</reference>
<dbReference type="EMBL" id="JAUYVK010000005">
    <property type="protein sequence ID" value="MDP2489047.1"/>
    <property type="molecule type" value="Genomic_DNA"/>
</dbReference>
<dbReference type="Proteomes" id="UP001159663">
    <property type="component" value="Unassembled WGS sequence"/>
</dbReference>
<dbReference type="EMBL" id="MCSW01000097">
    <property type="protein sequence ID" value="PMF26671.1"/>
    <property type="molecule type" value="Genomic_DNA"/>
</dbReference>
<evidence type="ECO:0000313" key="16">
    <source>
        <dbReference type="Proteomes" id="UP000050463"/>
    </source>
</evidence>
<dbReference type="RefSeq" id="WP_004732617.1">
    <property type="nucleotide sequence ID" value="NZ_AP025509.1"/>
</dbReference>
<keyword evidence="4" id="KW-0963">Cytoplasm</keyword>
<comment type="subcellular location">
    <subcellularLocation>
        <location evidence="4">Cytoplasm</location>
    </subcellularLocation>
</comment>
<dbReference type="GO" id="GO:0005829">
    <property type="term" value="C:cytosol"/>
    <property type="evidence" value="ECO:0007669"/>
    <property type="project" value="TreeGrafter"/>
</dbReference>
<reference evidence="12 20" key="6">
    <citation type="submission" date="2019-09" db="EMBL/GenBank/DDBJ databases">
        <title>Draft genome sequencing and comparative genomics of hatchery-associated Vibrios.</title>
        <authorList>
            <person name="Kehlet-Delgado H."/>
            <person name="Mueller R.S."/>
        </authorList>
    </citation>
    <scope>NUCLEOTIDE SEQUENCE [LARGE SCALE GENOMIC DNA]</scope>
    <source>
        <strain evidence="12 20">99-70-13A3</strain>
    </source>
</reference>
<dbReference type="EMBL" id="PIFK01000114">
    <property type="protein sequence ID" value="PTP17633.1"/>
    <property type="molecule type" value="Genomic_DNA"/>
</dbReference>
<dbReference type="NCBIfam" id="NF009044">
    <property type="entry name" value="PRK12378.1"/>
    <property type="match status" value="1"/>
</dbReference>
<evidence type="ECO:0000313" key="9">
    <source>
        <dbReference type="EMBL" id="MDP2489047.1"/>
    </source>
</evidence>
<gene>
    <name evidence="11" type="ORF">ACED33_01425</name>
    <name evidence="7" type="ORF">AN168_03640</name>
    <name evidence="13" type="ORF">BCV19_25205</name>
    <name evidence="14" type="ORF">CWO07_25545</name>
    <name evidence="15" type="ORF">CWO36_05300</name>
    <name evidence="12" type="ORF">F0234_03385</name>
    <name evidence="8" type="ORF">L8R85_12640</name>
    <name evidence="9" type="ORF">Q8W38_06860</name>
    <name evidence="10" type="ORF">Q8W42_03495</name>
</gene>
<dbReference type="EMBL" id="JAUYVL010000001">
    <property type="protein sequence ID" value="MDP2499764.1"/>
    <property type="molecule type" value="Genomic_DNA"/>
</dbReference>
<reference evidence="9" key="8">
    <citation type="submission" date="2023-07" db="EMBL/GenBank/DDBJ databases">
        <title>Genome content predicts the carbon catabolic preferences of heterotrophic bacteria.</title>
        <authorList>
            <person name="Gralka M."/>
        </authorList>
    </citation>
    <scope>NUCLEOTIDE SEQUENCE</scope>
    <source>
        <strain evidence="10">6E02</strain>
        <strain evidence="9">6E03</strain>
    </source>
</reference>
<dbReference type="InterPro" id="IPR002876">
    <property type="entry name" value="Transcrip_reg_TACO1-like"/>
</dbReference>
<dbReference type="PANTHER" id="PTHR12532">
    <property type="entry name" value="TRANSLATIONAL ACTIVATOR OF CYTOCHROME C OXIDASE 1"/>
    <property type="match status" value="1"/>
</dbReference>
<comment type="similarity">
    <text evidence="1 4">Belongs to the TACO1 family.</text>
</comment>
<keyword evidence="21" id="KW-1185">Reference proteome</keyword>
<dbReference type="Gene3D" id="1.10.10.200">
    <property type="match status" value="1"/>
</dbReference>
<evidence type="ECO:0000313" key="19">
    <source>
        <dbReference type="Proteomes" id="UP000244197"/>
    </source>
</evidence>
<dbReference type="PANTHER" id="PTHR12532:SF0">
    <property type="entry name" value="TRANSLATIONAL ACTIVATOR OF CYTOCHROME C OXIDASE 1"/>
    <property type="match status" value="1"/>
</dbReference>
<evidence type="ECO:0000313" key="13">
    <source>
        <dbReference type="EMBL" id="PMF26671.1"/>
    </source>
</evidence>
<evidence type="ECO:0000256" key="2">
    <source>
        <dbReference type="ARBA" id="ARBA00023015"/>
    </source>
</evidence>
<evidence type="ECO:0000313" key="18">
    <source>
        <dbReference type="Proteomes" id="UP000244080"/>
    </source>
</evidence>
<comment type="caution">
    <text evidence="12">The sequence shown here is derived from an EMBL/GenBank/DDBJ whole genome shotgun (WGS) entry which is preliminary data.</text>
</comment>
<evidence type="ECO:0000256" key="1">
    <source>
        <dbReference type="ARBA" id="ARBA00008724"/>
    </source>
</evidence>
<dbReference type="EMBL" id="LIZK01000001">
    <property type="protein sequence ID" value="KPL96415.1"/>
    <property type="molecule type" value="Genomic_DNA"/>
</dbReference>
<evidence type="ECO:0000313" key="15">
    <source>
        <dbReference type="EMBL" id="PTP21284.1"/>
    </source>
</evidence>
<evidence type="ECO:0000256" key="3">
    <source>
        <dbReference type="ARBA" id="ARBA00023163"/>
    </source>
</evidence>
<evidence type="ECO:0000259" key="5">
    <source>
        <dbReference type="Pfam" id="PF01709"/>
    </source>
</evidence>
<dbReference type="OrthoDB" id="9781053at2"/>
<dbReference type="Proteomes" id="UP000244080">
    <property type="component" value="Unassembled WGS sequence"/>
</dbReference>
<reference evidence="11 21" key="9">
    <citation type="submission" date="2024-06" db="EMBL/GenBank/DDBJ databases">
        <authorList>
            <person name="Steensen K."/>
            <person name="Seneca J."/>
            <person name="Bartlau N."/>
            <person name="Yu A.X."/>
            <person name="Polz M.F."/>
        </authorList>
    </citation>
    <scope>NUCLEOTIDE SEQUENCE [LARGE SCALE GENOMIC DNA]</scope>
    <source>
        <strain evidence="11 21">1F145</strain>
    </source>
</reference>
<reference evidence="8" key="7">
    <citation type="submission" date="2022-01" db="EMBL/GenBank/DDBJ databases">
        <title>Vibrio aestuarianus Clade A and Clade B isolates are associated with Pacific oyster (Crassostrea gigas) disease outbreaks across Ireland.</title>
        <authorList>
            <person name="Coyle N."/>
            <person name="O'Toole C."/>
            <person name="Thomas J.C.L."/>
            <person name="Ryder D."/>
            <person name="Cheslett D."/>
            <person name="Feist S."/>
            <person name="Bean T."/>
            <person name="Joseph A."/>
            <person name="Waina A."/>
            <person name="Feil E."/>
            <person name="Verner-Jeffreys D.W."/>
        </authorList>
    </citation>
    <scope>NUCLEOTIDE SEQUENCE</scope>
    <source>
        <strain evidence="8">S/17/14 A</strain>
    </source>
</reference>
<dbReference type="AlphaFoldDB" id="A0A0P6YHC3"/>
<accession>A0A0P6YHC3</accession>
<dbReference type="Gene3D" id="3.30.70.980">
    <property type="match status" value="2"/>
</dbReference>
<dbReference type="InterPro" id="IPR026564">
    <property type="entry name" value="Transcrip_reg_TACO1-like_dom3"/>
</dbReference>
<evidence type="ECO:0000313" key="7">
    <source>
        <dbReference type="EMBL" id="KPL96415.1"/>
    </source>
</evidence>